<keyword evidence="5 7" id="KW-1133">Transmembrane helix</keyword>
<dbReference type="InterPro" id="IPR035906">
    <property type="entry name" value="MetI-like_sf"/>
</dbReference>
<protein>
    <submittedName>
        <fullName evidence="9">ABC transporter permease</fullName>
    </submittedName>
</protein>
<evidence type="ECO:0000256" key="2">
    <source>
        <dbReference type="ARBA" id="ARBA00022448"/>
    </source>
</evidence>
<comment type="subcellular location">
    <subcellularLocation>
        <location evidence="1 7">Cell membrane</location>
        <topology evidence="1 7">Multi-pass membrane protein</topology>
    </subcellularLocation>
</comment>
<keyword evidence="2 7" id="KW-0813">Transport</keyword>
<evidence type="ECO:0000256" key="1">
    <source>
        <dbReference type="ARBA" id="ARBA00004651"/>
    </source>
</evidence>
<dbReference type="RefSeq" id="WP_381349580.1">
    <property type="nucleotide sequence ID" value="NZ_JBHMCY010000073.1"/>
</dbReference>
<comment type="similarity">
    <text evidence="7">Belongs to the binding-protein-dependent transport system permease family.</text>
</comment>
<gene>
    <name evidence="9" type="ORF">ACFF45_28790</name>
</gene>
<keyword evidence="3" id="KW-1003">Cell membrane</keyword>
<dbReference type="CDD" id="cd06261">
    <property type="entry name" value="TM_PBP2"/>
    <property type="match status" value="1"/>
</dbReference>
<dbReference type="Pfam" id="PF00528">
    <property type="entry name" value="BPD_transp_1"/>
    <property type="match status" value="1"/>
</dbReference>
<comment type="caution">
    <text evidence="9">The sequence shown here is derived from an EMBL/GenBank/DDBJ whole genome shotgun (WGS) entry which is preliminary data.</text>
</comment>
<organism evidence="9 10">
    <name type="scientific">Streptomyces cinereospinus</name>
    <dbReference type="NCBI Taxonomy" id="285561"/>
    <lineage>
        <taxon>Bacteria</taxon>
        <taxon>Bacillati</taxon>
        <taxon>Actinomycetota</taxon>
        <taxon>Actinomycetes</taxon>
        <taxon>Kitasatosporales</taxon>
        <taxon>Streptomycetaceae</taxon>
        <taxon>Streptomyces</taxon>
    </lineage>
</organism>
<evidence type="ECO:0000256" key="3">
    <source>
        <dbReference type="ARBA" id="ARBA00022475"/>
    </source>
</evidence>
<dbReference type="SUPFAM" id="SSF161098">
    <property type="entry name" value="MetI-like"/>
    <property type="match status" value="1"/>
</dbReference>
<feature type="transmembrane region" description="Helical" evidence="7">
    <location>
        <begin position="184"/>
        <end position="207"/>
    </location>
</feature>
<evidence type="ECO:0000256" key="6">
    <source>
        <dbReference type="ARBA" id="ARBA00023136"/>
    </source>
</evidence>
<keyword evidence="10" id="KW-1185">Reference proteome</keyword>
<feature type="transmembrane region" description="Helical" evidence="7">
    <location>
        <begin position="107"/>
        <end position="126"/>
    </location>
</feature>
<dbReference type="Gene3D" id="1.10.3720.10">
    <property type="entry name" value="MetI-like"/>
    <property type="match status" value="1"/>
</dbReference>
<evidence type="ECO:0000256" key="7">
    <source>
        <dbReference type="RuleBase" id="RU363032"/>
    </source>
</evidence>
<dbReference type="EMBL" id="JBHMCY010000073">
    <property type="protein sequence ID" value="MFB9466597.1"/>
    <property type="molecule type" value="Genomic_DNA"/>
</dbReference>
<feature type="transmembrane region" description="Helical" evidence="7">
    <location>
        <begin position="71"/>
        <end position="95"/>
    </location>
</feature>
<accession>A0ABV5N8G2</accession>
<evidence type="ECO:0000259" key="8">
    <source>
        <dbReference type="PROSITE" id="PS50928"/>
    </source>
</evidence>
<feature type="transmembrane region" description="Helical" evidence="7">
    <location>
        <begin position="227"/>
        <end position="249"/>
    </location>
</feature>
<evidence type="ECO:0000313" key="10">
    <source>
        <dbReference type="Proteomes" id="UP001589709"/>
    </source>
</evidence>
<reference evidence="9 10" key="1">
    <citation type="submission" date="2024-09" db="EMBL/GenBank/DDBJ databases">
        <authorList>
            <person name="Sun Q."/>
            <person name="Mori K."/>
        </authorList>
    </citation>
    <scope>NUCLEOTIDE SEQUENCE [LARGE SCALE GENOMIC DNA]</scope>
    <source>
        <strain evidence="9 10">JCM 6917</strain>
    </source>
</reference>
<name>A0ABV5N8G2_9ACTN</name>
<keyword evidence="4 7" id="KW-0812">Transmembrane</keyword>
<evidence type="ECO:0000313" key="9">
    <source>
        <dbReference type="EMBL" id="MFB9466597.1"/>
    </source>
</evidence>
<keyword evidence="6 7" id="KW-0472">Membrane</keyword>
<dbReference type="PROSITE" id="PS50928">
    <property type="entry name" value="ABC_TM1"/>
    <property type="match status" value="1"/>
</dbReference>
<dbReference type="InterPro" id="IPR000515">
    <property type="entry name" value="MetI-like"/>
</dbReference>
<dbReference type="Proteomes" id="UP001589709">
    <property type="component" value="Unassembled WGS sequence"/>
</dbReference>
<dbReference type="PANTHER" id="PTHR30151:SF0">
    <property type="entry name" value="ABC TRANSPORTER PERMEASE PROTEIN MJ0413-RELATED"/>
    <property type="match status" value="1"/>
</dbReference>
<proteinExistence type="inferred from homology"/>
<evidence type="ECO:0000256" key="4">
    <source>
        <dbReference type="ARBA" id="ARBA00022692"/>
    </source>
</evidence>
<dbReference type="PANTHER" id="PTHR30151">
    <property type="entry name" value="ALKANE SULFONATE ABC TRANSPORTER-RELATED, MEMBRANE SUBUNIT"/>
    <property type="match status" value="1"/>
</dbReference>
<evidence type="ECO:0000256" key="5">
    <source>
        <dbReference type="ARBA" id="ARBA00022989"/>
    </source>
</evidence>
<feature type="transmembrane region" description="Helical" evidence="7">
    <location>
        <begin position="132"/>
        <end position="151"/>
    </location>
</feature>
<sequence>MPSLPTELSTGARRTFKALAGLALLVATFEVLRATGVMPSTSVPSTTAIFDALMTSVSEGDMGPAIGNTALAWFGGLLLACAIGIPLGILVGLSDWADSATRRAVEALRPVPAVALVPMAIVLFGIELEMQMFLIAIACVWPLLLGTRGGVRAVDPQQIDTARSFGLGPVATVRRVVLPAAIPAIATALRLSASLGLVVAVGAQLISGSPGLGNLLVTSQNAGRNDVVWACLLVTGVFGVTINLLLAAAERGVAGWQQLSTEGRR</sequence>
<feature type="domain" description="ABC transmembrane type-1" evidence="8">
    <location>
        <begin position="66"/>
        <end position="246"/>
    </location>
</feature>